<feature type="transmembrane region" description="Helical" evidence="1">
    <location>
        <begin position="286"/>
        <end position="305"/>
    </location>
</feature>
<keyword evidence="1" id="KW-0472">Membrane</keyword>
<evidence type="ECO:0000313" key="3">
    <source>
        <dbReference type="Proteomes" id="UP001597512"/>
    </source>
</evidence>
<proteinExistence type="predicted"/>
<keyword evidence="3" id="KW-1185">Reference proteome</keyword>
<dbReference type="Proteomes" id="UP001597512">
    <property type="component" value="Unassembled WGS sequence"/>
</dbReference>
<feature type="transmembrane region" description="Helical" evidence="1">
    <location>
        <begin position="183"/>
        <end position="202"/>
    </location>
</feature>
<accession>A0ABW6AT06</accession>
<sequence length="307" mass="35070">MADKNKFKEFMNSPINIKTIAIVAVVGAIFGALVNFFKNVNEGYNLVLKKPEGMNKNSLVKEDNAVTKINDTLTIEGTAGITQPDKESWKAKKVWLWCISLMAIVSPLLLFQFGYIEPVWLNRVGIILNFIAGFLVAPDLIGIDRLETFENRVEVYLNQIHLRSRWGNYIFPWRPDNIGRLPLIQYGLFVVVALLLILITIIGSKHYLIASTILITYSLACAWDVYKKSFWRDQSWKETIEDYFLSIFSIIPILKFAIEISIVFLIRSIAGRLLIELKGDRQLIKVLIQCGVLFFIMGNLMQLLATF</sequence>
<dbReference type="RefSeq" id="WP_381506513.1">
    <property type="nucleotide sequence ID" value="NZ_JBHUOM010000023.1"/>
</dbReference>
<evidence type="ECO:0000256" key="1">
    <source>
        <dbReference type="SAM" id="Phobius"/>
    </source>
</evidence>
<feature type="transmembrane region" description="Helical" evidence="1">
    <location>
        <begin position="94"/>
        <end position="113"/>
    </location>
</feature>
<organism evidence="2 3">
    <name type="scientific">Spirosoma flavum</name>
    <dbReference type="NCBI Taxonomy" id="2048557"/>
    <lineage>
        <taxon>Bacteria</taxon>
        <taxon>Pseudomonadati</taxon>
        <taxon>Bacteroidota</taxon>
        <taxon>Cytophagia</taxon>
        <taxon>Cytophagales</taxon>
        <taxon>Cytophagaceae</taxon>
        <taxon>Spirosoma</taxon>
    </lineage>
</organism>
<gene>
    <name evidence="2" type="ORF">ACFS25_25060</name>
</gene>
<feature type="transmembrane region" description="Helical" evidence="1">
    <location>
        <begin position="246"/>
        <end position="266"/>
    </location>
</feature>
<evidence type="ECO:0008006" key="4">
    <source>
        <dbReference type="Google" id="ProtNLM"/>
    </source>
</evidence>
<protein>
    <recommendedName>
        <fullName evidence="4">Yip1 domain-containing protein</fullName>
    </recommendedName>
</protein>
<dbReference type="EMBL" id="JBHUOM010000023">
    <property type="protein sequence ID" value="MFD2937075.1"/>
    <property type="molecule type" value="Genomic_DNA"/>
</dbReference>
<comment type="caution">
    <text evidence="2">The sequence shown here is derived from an EMBL/GenBank/DDBJ whole genome shotgun (WGS) entry which is preliminary data.</text>
</comment>
<name>A0ABW6AT06_9BACT</name>
<evidence type="ECO:0000313" key="2">
    <source>
        <dbReference type="EMBL" id="MFD2937075.1"/>
    </source>
</evidence>
<keyword evidence="1" id="KW-1133">Transmembrane helix</keyword>
<feature type="transmembrane region" description="Helical" evidence="1">
    <location>
        <begin position="20"/>
        <end position="37"/>
    </location>
</feature>
<feature type="transmembrane region" description="Helical" evidence="1">
    <location>
        <begin position="120"/>
        <end position="141"/>
    </location>
</feature>
<keyword evidence="1" id="KW-0812">Transmembrane</keyword>
<reference evidence="3" key="1">
    <citation type="journal article" date="2019" name="Int. J. Syst. Evol. Microbiol.">
        <title>The Global Catalogue of Microorganisms (GCM) 10K type strain sequencing project: providing services to taxonomists for standard genome sequencing and annotation.</title>
        <authorList>
            <consortium name="The Broad Institute Genomics Platform"/>
            <consortium name="The Broad Institute Genome Sequencing Center for Infectious Disease"/>
            <person name="Wu L."/>
            <person name="Ma J."/>
        </authorList>
    </citation>
    <scope>NUCLEOTIDE SEQUENCE [LARGE SCALE GENOMIC DNA]</scope>
    <source>
        <strain evidence="3">KCTC 52490</strain>
    </source>
</reference>